<comment type="pathway">
    <text evidence="1">Lipid metabolism; malonyl-CoA biosynthesis; malonyl-CoA from acetyl-CoA: step 1/1.</text>
</comment>
<reference evidence="12" key="1">
    <citation type="journal article" date="2019" name="Genome Biol. Evol.">
        <title>Two independent plastid accD transfers to the nuclear genome of Gnetum and other insights on acetyl-CoA carboxylase evolution in gymnosperms.</title>
        <authorList>
            <person name="Sudianto E."/>
            <person name="Chaw S.-M."/>
        </authorList>
    </citation>
    <scope>NUCLEOTIDE SEQUENCE</scope>
</reference>
<dbReference type="PANTHER" id="PTHR42853">
    <property type="entry name" value="ACETYL-COENZYME A CARBOXYLASE CARBOXYL TRANSFERASE SUBUNIT ALPHA"/>
    <property type="match status" value="1"/>
</dbReference>
<dbReference type="GO" id="GO:0003989">
    <property type="term" value="F:acetyl-CoA carboxylase activity"/>
    <property type="evidence" value="ECO:0007669"/>
    <property type="project" value="InterPro"/>
</dbReference>
<name>A0A499U970_9SPER</name>
<dbReference type="EMBL" id="LC428531">
    <property type="protein sequence ID" value="BBG67101.1"/>
    <property type="molecule type" value="Genomic_DNA"/>
</dbReference>
<sequence>MEALPQASSSVSLPVPTLQIKTMQIRRPGHASKIITAAFKIKKGKKGPEKEYPWPQKVSVHSKDGNLAYLSRFKPLPIKQKLVTLPFEKPLADLDRQVTEVRELAIDTGMDFTQQIDDLEARYDQVLKDLYAHLTPVQRLSVARHPNRPTCLDHVLKMTDKWVELHGDRAGYDDPAIVTGIGTIDGISFVFIGHQKGRNTKENIFRNFAMPTPHGYRKALRMMEHANHHGFPIITLIDTPGAYADVKSEEAGQGEAIAHNLRSMFTLKVPVVTVVIGEGGSGGALAIGCCNKMLMLENSVYYVASPEACAAILWKNSAAAPLAAEKLRITSQELYKFGIADEIIPEPLGGAHADPDETSRRIKQVVMKHMHELLKMGPDQVQQQRLAKFRAIGHFQEGSEIDSYKTRNMKKLEAFDSESTLKLGRCSGIEDMETHNVEDFNVRLFEVKVQTTEDTPMNVSVHI</sequence>
<keyword evidence="5" id="KW-0547">Nucleotide-binding</keyword>
<evidence type="ECO:0000256" key="5">
    <source>
        <dbReference type="ARBA" id="ARBA00022741"/>
    </source>
</evidence>
<dbReference type="Pfam" id="PF03255">
    <property type="entry name" value="ACCA"/>
    <property type="match status" value="1"/>
</dbReference>
<evidence type="ECO:0000313" key="12">
    <source>
        <dbReference type="EMBL" id="BBG67101.1"/>
    </source>
</evidence>
<organism evidence="12">
    <name type="scientific">Gnetum ula</name>
    <dbReference type="NCBI Taxonomy" id="3383"/>
    <lineage>
        <taxon>Eukaryota</taxon>
        <taxon>Viridiplantae</taxon>
        <taxon>Streptophyta</taxon>
        <taxon>Embryophyta</taxon>
        <taxon>Tracheophyta</taxon>
        <taxon>Spermatophyta</taxon>
        <taxon>Gnetopsida</taxon>
        <taxon>Gnetidae</taxon>
        <taxon>Gnetales</taxon>
        <taxon>Gnetaceae</taxon>
        <taxon>Gnetum</taxon>
    </lineage>
</organism>
<accession>A0A499U970</accession>
<comment type="catalytic activity">
    <reaction evidence="10">
        <text>N(6)-carboxybiotinyl-L-lysyl-[protein] + acetyl-CoA = N(6)-biotinyl-L-lysyl-[protein] + malonyl-CoA</text>
        <dbReference type="Rhea" id="RHEA:54728"/>
        <dbReference type="Rhea" id="RHEA-COMP:10505"/>
        <dbReference type="Rhea" id="RHEA-COMP:10506"/>
        <dbReference type="ChEBI" id="CHEBI:57288"/>
        <dbReference type="ChEBI" id="CHEBI:57384"/>
        <dbReference type="ChEBI" id="CHEBI:83144"/>
        <dbReference type="ChEBI" id="CHEBI:83145"/>
        <dbReference type="EC" id="2.1.3.15"/>
    </reaction>
</comment>
<evidence type="ECO:0000256" key="10">
    <source>
        <dbReference type="ARBA" id="ARBA00049152"/>
    </source>
</evidence>
<protein>
    <recommendedName>
        <fullName evidence="2">acetyl-CoA carboxytransferase</fullName>
        <ecNumber evidence="2">2.1.3.15</ecNumber>
    </recommendedName>
</protein>
<evidence type="ECO:0000256" key="2">
    <source>
        <dbReference type="ARBA" id="ARBA00011883"/>
    </source>
</evidence>
<evidence type="ECO:0000256" key="3">
    <source>
        <dbReference type="ARBA" id="ARBA00022516"/>
    </source>
</evidence>
<keyword evidence="3" id="KW-0444">Lipid biosynthesis</keyword>
<dbReference type="GO" id="GO:0009317">
    <property type="term" value="C:acetyl-CoA carboxylase complex"/>
    <property type="evidence" value="ECO:0007669"/>
    <property type="project" value="InterPro"/>
</dbReference>
<keyword evidence="8" id="KW-0443">Lipid metabolism</keyword>
<dbReference type="AlphaFoldDB" id="A0A499U970"/>
<dbReference type="InterPro" id="IPR011763">
    <property type="entry name" value="COA_CT_C"/>
</dbReference>
<dbReference type="GO" id="GO:0016743">
    <property type="term" value="F:carboxyl- or carbamoyltransferase activity"/>
    <property type="evidence" value="ECO:0007669"/>
    <property type="project" value="InterPro"/>
</dbReference>
<dbReference type="GO" id="GO:0006633">
    <property type="term" value="P:fatty acid biosynthetic process"/>
    <property type="evidence" value="ECO:0007669"/>
    <property type="project" value="UniProtKB-KW"/>
</dbReference>
<gene>
    <name evidence="12" type="primary">accA2</name>
</gene>
<evidence type="ECO:0000256" key="8">
    <source>
        <dbReference type="ARBA" id="ARBA00023098"/>
    </source>
</evidence>
<dbReference type="PROSITE" id="PS50989">
    <property type="entry name" value="COA_CT_CTER"/>
    <property type="match status" value="1"/>
</dbReference>
<dbReference type="NCBIfam" id="NF004344">
    <property type="entry name" value="PRK05724.1"/>
    <property type="match status" value="1"/>
</dbReference>
<evidence type="ECO:0000256" key="6">
    <source>
        <dbReference type="ARBA" id="ARBA00022832"/>
    </source>
</evidence>
<dbReference type="Gene3D" id="3.90.226.10">
    <property type="entry name" value="2-enoyl-CoA Hydratase, Chain A, domain 1"/>
    <property type="match status" value="1"/>
</dbReference>
<keyword evidence="7" id="KW-0067">ATP-binding</keyword>
<dbReference type="InterPro" id="IPR001095">
    <property type="entry name" value="Acetyl_CoA_COase_a_su"/>
</dbReference>
<keyword evidence="9" id="KW-0275">Fatty acid biosynthesis</keyword>
<dbReference type="InterPro" id="IPR029045">
    <property type="entry name" value="ClpP/crotonase-like_dom_sf"/>
</dbReference>
<keyword evidence="6" id="KW-0276">Fatty acid metabolism</keyword>
<keyword evidence="4 12" id="KW-0808">Transferase</keyword>
<proteinExistence type="inferred from homology"/>
<dbReference type="NCBIfam" id="TIGR00513">
    <property type="entry name" value="accA"/>
    <property type="match status" value="1"/>
</dbReference>
<feature type="domain" description="CoA carboxyltransferase C-terminal" evidence="11">
    <location>
        <begin position="122"/>
        <end position="372"/>
    </location>
</feature>
<dbReference type="GO" id="GO:0005524">
    <property type="term" value="F:ATP binding"/>
    <property type="evidence" value="ECO:0007669"/>
    <property type="project" value="UniProtKB-KW"/>
</dbReference>
<dbReference type="SUPFAM" id="SSF52096">
    <property type="entry name" value="ClpP/crotonase"/>
    <property type="match status" value="1"/>
</dbReference>
<dbReference type="GO" id="GO:2001295">
    <property type="term" value="P:malonyl-CoA biosynthetic process"/>
    <property type="evidence" value="ECO:0007669"/>
    <property type="project" value="UniProtKB-UniPathway"/>
</dbReference>
<evidence type="ECO:0000256" key="9">
    <source>
        <dbReference type="ARBA" id="ARBA00023160"/>
    </source>
</evidence>
<dbReference type="PRINTS" id="PR01069">
    <property type="entry name" value="ACCCTRFRASEA"/>
</dbReference>
<dbReference type="HAMAP" id="MF_00823">
    <property type="entry name" value="AcetylCoA_CT_alpha"/>
    <property type="match status" value="1"/>
</dbReference>
<evidence type="ECO:0000256" key="7">
    <source>
        <dbReference type="ARBA" id="ARBA00022840"/>
    </source>
</evidence>
<evidence type="ECO:0000256" key="1">
    <source>
        <dbReference type="ARBA" id="ARBA00004956"/>
    </source>
</evidence>
<dbReference type="UniPathway" id="UPA00655">
    <property type="reaction ID" value="UER00711"/>
</dbReference>
<evidence type="ECO:0000259" key="11">
    <source>
        <dbReference type="PROSITE" id="PS50989"/>
    </source>
</evidence>
<dbReference type="NCBIfam" id="NF041504">
    <property type="entry name" value="AccA_sub"/>
    <property type="match status" value="1"/>
</dbReference>
<evidence type="ECO:0000256" key="4">
    <source>
        <dbReference type="ARBA" id="ARBA00022679"/>
    </source>
</evidence>
<dbReference type="EC" id="2.1.3.15" evidence="2"/>
<dbReference type="PANTHER" id="PTHR42853:SF3">
    <property type="entry name" value="ACETYL-COENZYME A CARBOXYLASE CARBOXYL TRANSFERASE SUBUNIT ALPHA, CHLOROPLASTIC"/>
    <property type="match status" value="1"/>
</dbReference>